<evidence type="ECO:0000313" key="2">
    <source>
        <dbReference type="Proteomes" id="UP001497644"/>
    </source>
</evidence>
<dbReference type="EMBL" id="OZ034833">
    <property type="protein sequence ID" value="CAL1675157.1"/>
    <property type="molecule type" value="Genomic_DNA"/>
</dbReference>
<proteinExistence type="predicted"/>
<evidence type="ECO:0000313" key="1">
    <source>
        <dbReference type="EMBL" id="CAL1675157.1"/>
    </source>
</evidence>
<keyword evidence="2" id="KW-1185">Reference proteome</keyword>
<name>A0AAV2N661_9HYME</name>
<accession>A0AAV2N661</accession>
<sequence>MTNVRIRLHEVFQKWSRWGWVDRSLIKLEEGPLITGYLGVELVRVNTRGDIYPNARKLCVRASSSIPFQPPTSSRVFDYDDQCKELGDKKRKRAGWLGGGTGPRKGRRVPLVQILAVHLSSAEGSIRAN</sequence>
<dbReference type="Proteomes" id="UP001497644">
    <property type="component" value="Chromosome 10"/>
</dbReference>
<organism evidence="1 2">
    <name type="scientific">Lasius platythorax</name>
    <dbReference type="NCBI Taxonomy" id="488582"/>
    <lineage>
        <taxon>Eukaryota</taxon>
        <taxon>Metazoa</taxon>
        <taxon>Ecdysozoa</taxon>
        <taxon>Arthropoda</taxon>
        <taxon>Hexapoda</taxon>
        <taxon>Insecta</taxon>
        <taxon>Pterygota</taxon>
        <taxon>Neoptera</taxon>
        <taxon>Endopterygota</taxon>
        <taxon>Hymenoptera</taxon>
        <taxon>Apocrita</taxon>
        <taxon>Aculeata</taxon>
        <taxon>Formicoidea</taxon>
        <taxon>Formicidae</taxon>
        <taxon>Formicinae</taxon>
        <taxon>Lasius</taxon>
        <taxon>Lasius</taxon>
    </lineage>
</organism>
<gene>
    <name evidence="1" type="ORF">LPLAT_LOCUS1642</name>
</gene>
<protein>
    <submittedName>
        <fullName evidence="1">Uncharacterized protein</fullName>
    </submittedName>
</protein>
<dbReference type="AlphaFoldDB" id="A0AAV2N661"/>
<reference evidence="1" key="1">
    <citation type="submission" date="2024-04" db="EMBL/GenBank/DDBJ databases">
        <authorList>
            <consortium name="Molecular Ecology Group"/>
        </authorList>
    </citation>
    <scope>NUCLEOTIDE SEQUENCE</scope>
</reference>